<name>A0A837CDP8_9BRAD</name>
<dbReference type="Proteomes" id="UP000024900">
    <property type="component" value="Unassembled WGS sequence"/>
</dbReference>
<dbReference type="EMBL" id="ADOU02000005">
    <property type="protein sequence ID" value="KGJ67454.1"/>
    <property type="molecule type" value="Genomic_DNA"/>
</dbReference>
<gene>
    <name evidence="1" type="ORF">BJA5080_07689</name>
</gene>
<sequence>MERRLTGIVARKGACAKAWMRRLLCELLSRFKDRPGTEQRANRFTSDNAASWMTLGHHRFATTIHSASWIFSTVTWKFTSMTSHVLDLSPHRWCSGKSFLTDLFKQIGARLTSGGGLQDSGGNVGADAGVIRWDAHANLIQDRAQKRDRANVQH</sequence>
<protein>
    <submittedName>
        <fullName evidence="1">Uncharacterized protein</fullName>
    </submittedName>
</protein>
<dbReference type="AlphaFoldDB" id="A0A837CDP8"/>
<evidence type="ECO:0000313" key="2">
    <source>
        <dbReference type="Proteomes" id="UP000024900"/>
    </source>
</evidence>
<proteinExistence type="predicted"/>
<comment type="caution">
    <text evidence="1">The sequence shown here is derived from an EMBL/GenBank/DDBJ whole genome shotgun (WGS) entry which is preliminary data.</text>
</comment>
<evidence type="ECO:0000313" key="1">
    <source>
        <dbReference type="EMBL" id="KGJ67454.1"/>
    </source>
</evidence>
<organism evidence="1 2">
    <name type="scientific">Bradyrhizobium diazoefficiens SEMIA 5080</name>
    <dbReference type="NCBI Taxonomy" id="754504"/>
    <lineage>
        <taxon>Bacteria</taxon>
        <taxon>Pseudomonadati</taxon>
        <taxon>Pseudomonadota</taxon>
        <taxon>Alphaproteobacteria</taxon>
        <taxon>Hyphomicrobiales</taxon>
        <taxon>Nitrobacteraceae</taxon>
        <taxon>Bradyrhizobium</taxon>
    </lineage>
</organism>
<reference evidence="1 2" key="1">
    <citation type="journal article" date="2014" name="BMC Genomics">
        <title>Comparative genomics of Bradyrhizobium japonicum CPAC 15 and Bradyrhizobium diazoefficiens CPAC 7: elite model strains for understanding symbiotic performance with soybean.</title>
        <authorList>
            <person name="Siqueira A.F."/>
            <person name="Ormeno-Orrillo E."/>
            <person name="Souza R.C."/>
            <person name="Rodrigues E.P."/>
            <person name="Almeida L.G."/>
            <person name="Barcellos F.G."/>
            <person name="Batista J.S."/>
            <person name="Nakatami A.S."/>
            <person name="Martinez-Romero E."/>
            <person name="Vasconcelos A.T."/>
            <person name="Hungria M."/>
        </authorList>
    </citation>
    <scope>NUCLEOTIDE SEQUENCE [LARGE SCALE GENOMIC DNA]</scope>
    <source>
        <strain evidence="1 2">SEMIA 5080</strain>
    </source>
</reference>
<accession>A0A837CDP8</accession>